<dbReference type="SUPFAM" id="SSF49899">
    <property type="entry name" value="Concanavalin A-like lectins/glucanases"/>
    <property type="match status" value="1"/>
</dbReference>
<dbReference type="Gene3D" id="2.60.120.200">
    <property type="match status" value="1"/>
</dbReference>
<sequence length="345" mass="39935" precursor="true">MKRIQILIIFSFLMGNEAIAQCFDNTTVTITQTDCIPCDDQTWVLKFEDNFDRKELGSKNWEIPYQGVLAGYDFSNSGSKTWYANTGSTPSLPPSNNIAIENGVLKLIARKESSPIAGKYVVNWGTNPPTKDSSSFQYSSAWVDSKGMLGYGKYEARIKIPTTKGIWPAFWLFNGENNHRYEIDIFEFWNETNCLNRYKKNRLSKNPHFTIHGDSINRGSSHCADDMYPCYGNWGNSKIDYGKDFHVYALEWDYYKIIWYIDGEIVHSLYRFSGKGGEMIDCNNVELGAVYKVNESWPFTDKMTVRFNLAIQYNRNQYEAGSDSDFPSTMEVDYFRFYKKEQTRQ</sequence>
<dbReference type="CDD" id="cd08023">
    <property type="entry name" value="GH16_laminarinase_like"/>
    <property type="match status" value="1"/>
</dbReference>
<dbReference type="STRING" id="755732.Fluta_1991"/>
<evidence type="ECO:0000256" key="1">
    <source>
        <dbReference type="ARBA" id="ARBA00006865"/>
    </source>
</evidence>
<feature type="chain" id="PRO_5003278487" evidence="2">
    <location>
        <begin position="21"/>
        <end position="345"/>
    </location>
</feature>
<evidence type="ECO:0000313" key="5">
    <source>
        <dbReference type="Proteomes" id="UP000007463"/>
    </source>
</evidence>
<dbReference type="GO" id="GO:0004553">
    <property type="term" value="F:hydrolase activity, hydrolyzing O-glycosyl compounds"/>
    <property type="evidence" value="ECO:0007669"/>
    <property type="project" value="InterPro"/>
</dbReference>
<proteinExistence type="inferred from homology"/>
<organism evidence="4 5">
    <name type="scientific">Fluviicola taffensis (strain DSM 16823 / NCIMB 13979 / RW262)</name>
    <dbReference type="NCBI Taxonomy" id="755732"/>
    <lineage>
        <taxon>Bacteria</taxon>
        <taxon>Pseudomonadati</taxon>
        <taxon>Bacteroidota</taxon>
        <taxon>Flavobacteriia</taxon>
        <taxon>Flavobacteriales</taxon>
        <taxon>Crocinitomicaceae</taxon>
        <taxon>Fluviicola</taxon>
    </lineage>
</organism>
<evidence type="ECO:0000256" key="2">
    <source>
        <dbReference type="SAM" id="SignalP"/>
    </source>
</evidence>
<gene>
    <name evidence="4" type="ordered locus">Fluta_1991</name>
</gene>
<dbReference type="Pfam" id="PF00722">
    <property type="entry name" value="Glyco_hydro_16"/>
    <property type="match status" value="1"/>
</dbReference>
<comment type="similarity">
    <text evidence="1">Belongs to the glycosyl hydrolase 16 family.</text>
</comment>
<keyword evidence="2" id="KW-0732">Signal</keyword>
<reference evidence="5" key="2">
    <citation type="submission" date="2011-02" db="EMBL/GenBank/DDBJ databases">
        <title>The complete genome of Fluviicola taffensis DSM 16823.</title>
        <authorList>
            <consortium name="US DOE Joint Genome Institute (JGI-PGF)"/>
            <person name="Lucas S."/>
            <person name="Copeland A."/>
            <person name="Lapidus A."/>
            <person name="Bruce D."/>
            <person name="Goodwin L."/>
            <person name="Pitluck S."/>
            <person name="Kyrpides N."/>
            <person name="Mavromatis K."/>
            <person name="Ivanova N."/>
            <person name="Mikhailova N."/>
            <person name="Pagani I."/>
            <person name="Chertkov O."/>
            <person name="Detter J.C."/>
            <person name="Han C."/>
            <person name="Tapia R."/>
            <person name="Land M."/>
            <person name="Hauser L."/>
            <person name="Markowitz V."/>
            <person name="Cheng J.-F."/>
            <person name="Hugenholtz P."/>
            <person name="Woyke T."/>
            <person name="Wu D."/>
            <person name="Tindall B."/>
            <person name="Pomrenke H.G."/>
            <person name="Brambilla E."/>
            <person name="Klenk H.-P."/>
            <person name="Eisen J.A."/>
        </authorList>
    </citation>
    <scope>NUCLEOTIDE SEQUENCE [LARGE SCALE GENOMIC DNA]</scope>
    <source>
        <strain evidence="5">DSM 16823 / RW262 / RW262</strain>
    </source>
</reference>
<dbReference type="PROSITE" id="PS51762">
    <property type="entry name" value="GH16_2"/>
    <property type="match status" value="1"/>
</dbReference>
<dbReference type="RefSeq" id="WP_013686747.1">
    <property type="nucleotide sequence ID" value="NC_015321.1"/>
</dbReference>
<dbReference type="HOGENOM" id="CLU_019533_0_3_10"/>
<dbReference type="KEGG" id="fte:Fluta_1991"/>
<dbReference type="PANTHER" id="PTHR10963:SF55">
    <property type="entry name" value="GLYCOSIDE HYDROLASE FAMILY 16 PROTEIN"/>
    <property type="match status" value="1"/>
</dbReference>
<evidence type="ECO:0000259" key="3">
    <source>
        <dbReference type="PROSITE" id="PS51762"/>
    </source>
</evidence>
<evidence type="ECO:0000313" key="4">
    <source>
        <dbReference type="EMBL" id="AEA43977.1"/>
    </source>
</evidence>
<feature type="domain" description="GH16" evidence="3">
    <location>
        <begin position="29"/>
        <end position="343"/>
    </location>
</feature>
<feature type="signal peptide" evidence="2">
    <location>
        <begin position="1"/>
        <end position="20"/>
    </location>
</feature>
<name>F2IK74_FLUTR</name>
<accession>F2IK74</accession>
<dbReference type="AlphaFoldDB" id="F2IK74"/>
<dbReference type="InterPro" id="IPR000757">
    <property type="entry name" value="Beta-glucanase-like"/>
</dbReference>
<protein>
    <submittedName>
        <fullName evidence="4">Glycoside hydrolase family 16</fullName>
    </submittedName>
</protein>
<dbReference type="Proteomes" id="UP000007463">
    <property type="component" value="Chromosome"/>
</dbReference>
<dbReference type="PANTHER" id="PTHR10963">
    <property type="entry name" value="GLYCOSYL HYDROLASE-RELATED"/>
    <property type="match status" value="1"/>
</dbReference>
<keyword evidence="5" id="KW-1185">Reference proteome</keyword>
<dbReference type="InterPro" id="IPR050546">
    <property type="entry name" value="Glycosyl_Hydrlase_16"/>
</dbReference>
<dbReference type="InterPro" id="IPR013320">
    <property type="entry name" value="ConA-like_dom_sf"/>
</dbReference>
<keyword evidence="4" id="KW-0378">Hydrolase</keyword>
<dbReference type="EMBL" id="CP002542">
    <property type="protein sequence ID" value="AEA43977.1"/>
    <property type="molecule type" value="Genomic_DNA"/>
</dbReference>
<dbReference type="GO" id="GO:0005975">
    <property type="term" value="P:carbohydrate metabolic process"/>
    <property type="evidence" value="ECO:0007669"/>
    <property type="project" value="InterPro"/>
</dbReference>
<reference evidence="4 5" key="1">
    <citation type="journal article" date="2011" name="Stand. Genomic Sci.">
        <title>Complete genome sequence of the gliding freshwater bacterium Fluviicola taffensis type strain (RW262).</title>
        <authorList>
            <person name="Woyke T."/>
            <person name="Chertkov O."/>
            <person name="Lapidus A."/>
            <person name="Nolan M."/>
            <person name="Lucas S."/>
            <person name="Del Rio T.G."/>
            <person name="Tice H."/>
            <person name="Cheng J.F."/>
            <person name="Tapia R."/>
            <person name="Han C."/>
            <person name="Goodwin L."/>
            <person name="Pitluck S."/>
            <person name="Liolios K."/>
            <person name="Pagani I."/>
            <person name="Ivanova N."/>
            <person name="Huntemann M."/>
            <person name="Mavromatis K."/>
            <person name="Mikhailova N."/>
            <person name="Pati A."/>
            <person name="Chen A."/>
            <person name="Palaniappan K."/>
            <person name="Land M."/>
            <person name="Hauser L."/>
            <person name="Brambilla E.M."/>
            <person name="Rohde M."/>
            <person name="Mwirichia R."/>
            <person name="Sikorski J."/>
            <person name="Tindall B.J."/>
            <person name="Goker M."/>
            <person name="Bristow J."/>
            <person name="Eisen J.A."/>
            <person name="Markowitz V."/>
            <person name="Hugenholtz P."/>
            <person name="Klenk H.P."/>
            <person name="Kyrpides N.C."/>
        </authorList>
    </citation>
    <scope>NUCLEOTIDE SEQUENCE [LARGE SCALE GENOMIC DNA]</scope>
    <source>
        <strain evidence="5">DSM 16823 / RW262 / RW262</strain>
    </source>
</reference>
<dbReference type="eggNOG" id="COG2273">
    <property type="taxonomic scope" value="Bacteria"/>
</dbReference>